<organism evidence="6 7">
    <name type="scientific">Strongyloides papillosus</name>
    <name type="common">Intestinal threadworm</name>
    <dbReference type="NCBI Taxonomy" id="174720"/>
    <lineage>
        <taxon>Eukaryota</taxon>
        <taxon>Metazoa</taxon>
        <taxon>Ecdysozoa</taxon>
        <taxon>Nematoda</taxon>
        <taxon>Chromadorea</taxon>
        <taxon>Rhabditida</taxon>
        <taxon>Tylenchina</taxon>
        <taxon>Panagrolaimomorpha</taxon>
        <taxon>Strongyloidoidea</taxon>
        <taxon>Strongyloididae</taxon>
        <taxon>Strongyloides</taxon>
    </lineage>
</organism>
<dbReference type="Pfam" id="PF00888">
    <property type="entry name" value="Cullin"/>
    <property type="match status" value="1"/>
</dbReference>
<dbReference type="InterPro" id="IPR016159">
    <property type="entry name" value="Cullin_repeat-like_dom_sf"/>
</dbReference>
<dbReference type="SMART" id="SM00182">
    <property type="entry name" value="CULLIN"/>
    <property type="match status" value="1"/>
</dbReference>
<dbReference type="InterPro" id="IPR016158">
    <property type="entry name" value="Cullin_homology"/>
</dbReference>
<dbReference type="InterPro" id="IPR019559">
    <property type="entry name" value="Cullin_neddylation_domain"/>
</dbReference>
<evidence type="ECO:0000313" key="7">
    <source>
        <dbReference type="WBParaSite" id="SPAL_0000233700.1"/>
    </source>
</evidence>
<dbReference type="InterPro" id="IPR059120">
    <property type="entry name" value="Cullin-like_AB"/>
</dbReference>
<accession>A0A0N5B8G4</accession>
<proteinExistence type="inferred from homology"/>
<dbReference type="Proteomes" id="UP000046392">
    <property type="component" value="Unplaced"/>
</dbReference>
<dbReference type="InterPro" id="IPR036390">
    <property type="entry name" value="WH_DNA-bd_sf"/>
</dbReference>
<dbReference type="SUPFAM" id="SSF75632">
    <property type="entry name" value="Cullin homology domain"/>
    <property type="match status" value="1"/>
</dbReference>
<feature type="domain" description="Cullin family profile" evidence="5">
    <location>
        <begin position="543"/>
        <end position="766"/>
    </location>
</feature>
<dbReference type="InterPro" id="IPR045093">
    <property type="entry name" value="Cullin"/>
</dbReference>
<comment type="similarity">
    <text evidence="1 3 4">Belongs to the cullin family.</text>
</comment>
<dbReference type="SUPFAM" id="SSF74788">
    <property type="entry name" value="Cullin repeat-like"/>
    <property type="match status" value="2"/>
</dbReference>
<evidence type="ECO:0000256" key="3">
    <source>
        <dbReference type="PROSITE-ProRule" id="PRU00330"/>
    </source>
</evidence>
<dbReference type="WBParaSite" id="SPAL_0000233700.1">
    <property type="protein sequence ID" value="SPAL_0000233700.1"/>
    <property type="gene ID" value="SPAL_0000233700"/>
</dbReference>
<evidence type="ECO:0000313" key="6">
    <source>
        <dbReference type="Proteomes" id="UP000046392"/>
    </source>
</evidence>
<dbReference type="InterPro" id="IPR036317">
    <property type="entry name" value="Cullin_homology_sf"/>
</dbReference>
<dbReference type="Pfam" id="PF26557">
    <property type="entry name" value="Cullin_AB"/>
    <property type="match status" value="1"/>
</dbReference>
<dbReference type="InterPro" id="IPR001373">
    <property type="entry name" value="Cullin_N"/>
</dbReference>
<dbReference type="InterPro" id="IPR036388">
    <property type="entry name" value="WH-like_DNA-bd_sf"/>
</dbReference>
<evidence type="ECO:0000256" key="1">
    <source>
        <dbReference type="ARBA" id="ARBA00006019"/>
    </source>
</evidence>
<evidence type="ECO:0000259" key="5">
    <source>
        <dbReference type="PROSITE" id="PS50069"/>
    </source>
</evidence>
<keyword evidence="2" id="KW-0833">Ubl conjugation pathway</keyword>
<evidence type="ECO:0000256" key="2">
    <source>
        <dbReference type="ARBA" id="ARBA00022786"/>
    </source>
</evidence>
<name>A0A0N5B8G4_STREA</name>
<reference evidence="7" key="1">
    <citation type="submission" date="2017-02" db="UniProtKB">
        <authorList>
            <consortium name="WormBaseParasite"/>
        </authorList>
    </citation>
    <scope>IDENTIFICATION</scope>
</reference>
<sequence>MDWSSSSQNIVKSDDSNFLKLLNEHRSALSDNISTNEKSYCNNLKMMTSKERKVLGKFYSSITADIHDEFEFPKKIKIEYRLDELLNSLIKVVDEFLESDNLIFNGFKNMKYVELLIDIKHVALFYSHLEKKFKEYIPKELCKYINVESDFAISDYDFLSKFVQFYNSVNSKIYQLEIYFKKLNQNGLLANSTLLPIRKLVNNVICQVFESFEYSSYQDRIGTCFINCLRNIVKDSNFDCGFYQKTWNLMAEIGMDKSLRNDIFEKFKKYNTEDAKRLVEYDSIIDWTDYVCDELRKLKEALILLPLSYSKQSLIKSTDEDYKKIIESPFINILEAYPTNDSSSIRFTQGPTSLNTFSLCKNINSGKNIPPVAYDGIKYSGNSILSLTTNDRKIDPNFSVNSDVEYTVYFQAEISMLEAARLEYCTAITDLLDQCNDKMNVLYEEQNICHLKKLYKLLPVAKENAKVFIQSFLNFILASIGKIIEDSGNETKFINDLIELRKFCFEKLLDCYDRDPLYIDCINISFRRALNKSTNKICVGSTIAKYLDKVLKNWHLRKDDNEIFEQVVQILRHVDGKGPFESKYHSLLAKRILNDTAYDESAERQMIQLLREQIGDKIISHMESMLLDIELSRQILQDFRKYVSKTEYHDMYIYNNSDVKILTSIKWPVTLTSNIIYPQEFIQFQELFEKFYNPKHKKKRLHYQPNLTDVVITATFDTCVKELIMTLVQATVLLLFNSHEHLTSTEVQKLTGMGKEDIERSIRSLSRENILIFSNKCYTVNTQFTHPQQRINVRQLHMKAAPILQELSAADKKEAQKNLLEAATCRILKLNKQETLVSLHQLAMKETKLAVSLSEFKVIVEGLITKGFLERDKVNKEVIMYVP</sequence>
<dbReference type="PANTHER" id="PTHR11932">
    <property type="entry name" value="CULLIN"/>
    <property type="match status" value="1"/>
</dbReference>
<dbReference type="SUPFAM" id="SSF46785">
    <property type="entry name" value="Winged helix' DNA-binding domain"/>
    <property type="match status" value="1"/>
</dbReference>
<dbReference type="Gene3D" id="1.10.10.10">
    <property type="entry name" value="Winged helix-like DNA-binding domain superfamily/Winged helix DNA-binding domain"/>
    <property type="match status" value="1"/>
</dbReference>
<dbReference type="GO" id="GO:0031625">
    <property type="term" value="F:ubiquitin protein ligase binding"/>
    <property type="evidence" value="ECO:0007669"/>
    <property type="project" value="InterPro"/>
</dbReference>
<dbReference type="STRING" id="174720.A0A0N5B8G4"/>
<dbReference type="GO" id="GO:0006511">
    <property type="term" value="P:ubiquitin-dependent protein catabolic process"/>
    <property type="evidence" value="ECO:0007669"/>
    <property type="project" value="InterPro"/>
</dbReference>
<dbReference type="SMART" id="SM00884">
    <property type="entry name" value="Cullin_Nedd8"/>
    <property type="match status" value="1"/>
</dbReference>
<keyword evidence="6" id="KW-1185">Reference proteome</keyword>
<dbReference type="Gene3D" id="3.30.230.130">
    <property type="entry name" value="Cullin, Chain C, Domain 2"/>
    <property type="match status" value="1"/>
</dbReference>
<protein>
    <submittedName>
        <fullName evidence="7">CULLIN_2 domain-containing protein</fullName>
    </submittedName>
</protein>
<evidence type="ECO:0000256" key="4">
    <source>
        <dbReference type="RuleBase" id="RU003829"/>
    </source>
</evidence>
<dbReference type="PROSITE" id="PS50069">
    <property type="entry name" value="CULLIN_2"/>
    <property type="match status" value="1"/>
</dbReference>
<dbReference type="AlphaFoldDB" id="A0A0N5B8G4"/>
<dbReference type="Gene3D" id="1.20.1310.10">
    <property type="entry name" value="Cullin Repeats"/>
    <property type="match status" value="2"/>
</dbReference>